<dbReference type="EMBL" id="JAFNEN010002967">
    <property type="protein sequence ID" value="KAG8172210.1"/>
    <property type="molecule type" value="Genomic_DNA"/>
</dbReference>
<reference evidence="2 3" key="1">
    <citation type="journal article" date="2022" name="Nat. Ecol. Evol.">
        <title>A masculinizing supergene underlies an exaggerated male reproductive morph in a spider.</title>
        <authorList>
            <person name="Hendrickx F."/>
            <person name="De Corte Z."/>
            <person name="Sonet G."/>
            <person name="Van Belleghem S.M."/>
            <person name="Kostlbacher S."/>
            <person name="Vangestel C."/>
        </authorList>
    </citation>
    <scope>NUCLEOTIDE SEQUENCE [LARGE SCALE GENOMIC DNA]</scope>
    <source>
        <strain evidence="2">W744_W776</strain>
    </source>
</reference>
<name>A0AAV6TKB2_9ARAC</name>
<keyword evidence="1" id="KW-1133">Transmembrane helix</keyword>
<feature type="non-terminal residue" evidence="2">
    <location>
        <position position="1"/>
    </location>
</feature>
<protein>
    <submittedName>
        <fullName evidence="2">Uncharacterized protein</fullName>
    </submittedName>
</protein>
<proteinExistence type="predicted"/>
<dbReference type="Proteomes" id="UP000827092">
    <property type="component" value="Unassembled WGS sequence"/>
</dbReference>
<accession>A0AAV6TKB2</accession>
<keyword evidence="1" id="KW-0812">Transmembrane</keyword>
<organism evidence="2 3">
    <name type="scientific">Oedothorax gibbosus</name>
    <dbReference type="NCBI Taxonomy" id="931172"/>
    <lineage>
        <taxon>Eukaryota</taxon>
        <taxon>Metazoa</taxon>
        <taxon>Ecdysozoa</taxon>
        <taxon>Arthropoda</taxon>
        <taxon>Chelicerata</taxon>
        <taxon>Arachnida</taxon>
        <taxon>Araneae</taxon>
        <taxon>Araneomorphae</taxon>
        <taxon>Entelegynae</taxon>
        <taxon>Araneoidea</taxon>
        <taxon>Linyphiidae</taxon>
        <taxon>Erigoninae</taxon>
        <taxon>Oedothorax</taxon>
    </lineage>
</organism>
<gene>
    <name evidence="2" type="ORF">JTE90_023645</name>
</gene>
<keyword evidence="1" id="KW-0472">Membrane</keyword>
<comment type="caution">
    <text evidence="2">The sequence shown here is derived from an EMBL/GenBank/DDBJ whole genome shotgun (WGS) entry which is preliminary data.</text>
</comment>
<feature type="transmembrane region" description="Helical" evidence="1">
    <location>
        <begin position="48"/>
        <end position="71"/>
    </location>
</feature>
<keyword evidence="3" id="KW-1185">Reference proteome</keyword>
<evidence type="ECO:0000256" key="1">
    <source>
        <dbReference type="SAM" id="Phobius"/>
    </source>
</evidence>
<evidence type="ECO:0000313" key="2">
    <source>
        <dbReference type="EMBL" id="KAG8172210.1"/>
    </source>
</evidence>
<evidence type="ECO:0000313" key="3">
    <source>
        <dbReference type="Proteomes" id="UP000827092"/>
    </source>
</evidence>
<sequence>KKSSVDWSDMRQRMRDRRNAASKACTCCTVFANAASKACTCCTFFASSVFLCFFYVAVIYGVSIAMVVIVYA</sequence>
<dbReference type="AlphaFoldDB" id="A0AAV6TKB2"/>